<dbReference type="VEuPathDB" id="MicrosporidiaDB:DI09_33p230"/>
<protein>
    <submittedName>
        <fullName evidence="2">Uncharacterized protein</fullName>
    </submittedName>
</protein>
<comment type="caution">
    <text evidence="2">The sequence shown here is derived from an EMBL/GenBank/DDBJ whole genome shotgun (WGS) entry which is preliminary data.</text>
</comment>
<name>A0A098VUX7_9MICR</name>
<dbReference type="Proteomes" id="UP000029725">
    <property type="component" value="Unassembled WGS sequence"/>
</dbReference>
<evidence type="ECO:0000313" key="2">
    <source>
        <dbReference type="EMBL" id="KGG51506.1"/>
    </source>
</evidence>
<dbReference type="AlphaFoldDB" id="A0A098VUX7"/>
<evidence type="ECO:0000256" key="1">
    <source>
        <dbReference type="SAM" id="MobiDB-lite"/>
    </source>
</evidence>
<organism evidence="2 3">
    <name type="scientific">Mitosporidium daphniae</name>
    <dbReference type="NCBI Taxonomy" id="1485682"/>
    <lineage>
        <taxon>Eukaryota</taxon>
        <taxon>Fungi</taxon>
        <taxon>Fungi incertae sedis</taxon>
        <taxon>Microsporidia</taxon>
        <taxon>Mitosporidium</taxon>
    </lineage>
</organism>
<feature type="region of interest" description="Disordered" evidence="1">
    <location>
        <begin position="101"/>
        <end position="144"/>
    </location>
</feature>
<keyword evidence="3" id="KW-1185">Reference proteome</keyword>
<gene>
    <name evidence="2" type="ORF">DI09_33p230</name>
</gene>
<reference evidence="2 3" key="1">
    <citation type="submission" date="2014-04" db="EMBL/GenBank/DDBJ databases">
        <title>A new species of microsporidia sheds light on the evolution of extreme parasitism.</title>
        <authorList>
            <person name="Haag K.L."/>
            <person name="James T.Y."/>
            <person name="Larsson R."/>
            <person name="Schaer T.M."/>
            <person name="Refardt D."/>
            <person name="Pombert J.-F."/>
            <person name="Ebert D."/>
        </authorList>
    </citation>
    <scope>NUCLEOTIDE SEQUENCE [LARGE SCALE GENOMIC DNA]</scope>
    <source>
        <strain evidence="2 3">UGP3</strain>
        <tissue evidence="2">Spores</tissue>
    </source>
</reference>
<evidence type="ECO:0000313" key="3">
    <source>
        <dbReference type="Proteomes" id="UP000029725"/>
    </source>
</evidence>
<sequence>MFIISEEQQDKKAILEENSKSISEESLNEEIKPEDATAVSLSAFASLVPSSEIMKIYELSKCKLKEETKFSATVVTPKRNPEVKQKLEYLRNRLLQAIEKHSCTHTSSSNNSDEMDFNTDSHLEAFRRGGSLRKSKDPPPTLIN</sequence>
<dbReference type="EMBL" id="JMKJ01000266">
    <property type="protein sequence ID" value="KGG51506.1"/>
    <property type="molecule type" value="Genomic_DNA"/>
</dbReference>
<dbReference type="HOGENOM" id="CLU_1796939_0_0_1"/>
<dbReference type="RefSeq" id="XP_013237933.1">
    <property type="nucleotide sequence ID" value="XM_013382479.1"/>
</dbReference>
<accession>A0A098VUX7</accession>
<dbReference type="GeneID" id="25259623"/>
<proteinExistence type="predicted"/>